<keyword evidence="2" id="KW-0238">DNA-binding</keyword>
<gene>
    <name evidence="5" type="ORF">BCF44_107358</name>
</gene>
<evidence type="ECO:0000313" key="6">
    <source>
        <dbReference type="Proteomes" id="UP000256269"/>
    </source>
</evidence>
<dbReference type="GO" id="GO:0003677">
    <property type="term" value="F:DNA binding"/>
    <property type="evidence" value="ECO:0007669"/>
    <property type="project" value="UniProtKB-KW"/>
</dbReference>
<dbReference type="PRINTS" id="PR00038">
    <property type="entry name" value="HTHLUXR"/>
</dbReference>
<keyword evidence="6" id="KW-1185">Reference proteome</keyword>
<dbReference type="Gene3D" id="3.40.50.300">
    <property type="entry name" value="P-loop containing nucleotide triphosphate hydrolases"/>
    <property type="match status" value="1"/>
</dbReference>
<dbReference type="GO" id="GO:0006355">
    <property type="term" value="P:regulation of DNA-templated transcription"/>
    <property type="evidence" value="ECO:0007669"/>
    <property type="project" value="InterPro"/>
</dbReference>
<dbReference type="GO" id="GO:0016887">
    <property type="term" value="F:ATP hydrolysis activity"/>
    <property type="evidence" value="ECO:0007669"/>
    <property type="project" value="InterPro"/>
</dbReference>
<dbReference type="AlphaFoldDB" id="A0A3E0HJI8"/>
<dbReference type="PROSITE" id="PS50043">
    <property type="entry name" value="HTH_LUXR_2"/>
    <property type="match status" value="1"/>
</dbReference>
<name>A0A3E0HJI8_9PSEU</name>
<dbReference type="InterPro" id="IPR016032">
    <property type="entry name" value="Sig_transdc_resp-reg_C-effctor"/>
</dbReference>
<dbReference type="SUPFAM" id="SSF46894">
    <property type="entry name" value="C-terminal effector domain of the bipartite response regulators"/>
    <property type="match status" value="1"/>
</dbReference>
<dbReference type="InterPro" id="IPR036388">
    <property type="entry name" value="WH-like_DNA-bd_sf"/>
</dbReference>
<dbReference type="InterPro" id="IPR000792">
    <property type="entry name" value="Tscrpt_reg_LuxR_C"/>
</dbReference>
<evidence type="ECO:0000256" key="1">
    <source>
        <dbReference type="ARBA" id="ARBA00023015"/>
    </source>
</evidence>
<dbReference type="Gene3D" id="1.10.10.10">
    <property type="entry name" value="Winged helix-like DNA-binding domain superfamily/Winged helix DNA-binding domain"/>
    <property type="match status" value="1"/>
</dbReference>
<evidence type="ECO:0000256" key="2">
    <source>
        <dbReference type="ARBA" id="ARBA00023125"/>
    </source>
</evidence>
<protein>
    <submittedName>
        <fullName evidence="5">Tetratricopeptide repeat protein</fullName>
    </submittedName>
</protein>
<dbReference type="RefSeq" id="WP_170217685.1">
    <property type="nucleotide sequence ID" value="NZ_CP144375.1"/>
</dbReference>
<keyword evidence="3" id="KW-0804">Transcription</keyword>
<keyword evidence="1" id="KW-0805">Transcription regulation</keyword>
<dbReference type="InterPro" id="IPR003593">
    <property type="entry name" value="AAA+_ATPase"/>
</dbReference>
<dbReference type="Pfam" id="PF13401">
    <property type="entry name" value="AAA_22"/>
    <property type="match status" value="1"/>
</dbReference>
<dbReference type="InterPro" id="IPR011990">
    <property type="entry name" value="TPR-like_helical_dom_sf"/>
</dbReference>
<dbReference type="Gene3D" id="1.25.40.10">
    <property type="entry name" value="Tetratricopeptide repeat domain"/>
    <property type="match status" value="1"/>
</dbReference>
<dbReference type="InterPro" id="IPR049945">
    <property type="entry name" value="AAA_22"/>
</dbReference>
<dbReference type="InterPro" id="IPR027417">
    <property type="entry name" value="P-loop_NTPase"/>
</dbReference>
<dbReference type="Proteomes" id="UP000256269">
    <property type="component" value="Unassembled WGS sequence"/>
</dbReference>
<organism evidence="5 6">
    <name type="scientific">Kutzneria buriramensis</name>
    <dbReference type="NCBI Taxonomy" id="1045776"/>
    <lineage>
        <taxon>Bacteria</taxon>
        <taxon>Bacillati</taxon>
        <taxon>Actinomycetota</taxon>
        <taxon>Actinomycetes</taxon>
        <taxon>Pseudonocardiales</taxon>
        <taxon>Pseudonocardiaceae</taxon>
        <taxon>Kutzneria</taxon>
    </lineage>
</organism>
<dbReference type="CDD" id="cd00009">
    <property type="entry name" value="AAA"/>
    <property type="match status" value="1"/>
</dbReference>
<sequence>MSHGVIPTQFVARDREKERASAAVVSGRGAAIVGPTGVGKTALLTAIADRLDPTRYAVIRMVATEAGRELPFGVFGAMFDGDGRPDRLLPELVRRAGTRTPVLVVDDAHHLDNWSATKALTLASHPGVRLLVTARLDAAMPDAVVALWKDGYLRRLDLSAFDVGGTAELAGGMVGGEVAMPTVQLLHQWTGGNPLYLTELIRFAESTGRLVQRDGLWWWRGPLAVPPRLVELFDRRLREVPDGQTDALDAVALGEPLSLTALESMASDGVEALDDKGMLHTTDLNGEIVVRLEQPLFAALLRSRLPRLRRRRLAAHLLAVTDPAAVDLVTRARWQLDAGGPVDTRLLIHAADASYQDDPELAQRLARRAMENSDAAAVPLANALVELGDPAGARQMLEQARDAAGTQGGRLRVSLALAAHRCWVDRDPAGAHQDLTSLRAVTRARAGRAALDGLDALVLLFGRHTTHALRRAEQVLTGSPESVPARLALGAALALTGQTTAARATLAQLGTQQRSQVAYATGAAAAVLGFIDQWRDHDAPIPHSAPGSGQLPVGMRTAGRPLFDWPLLAGHQRWLSGDRAGAIARLREAVVQQSGGQRLFHTEARCWLAICLAEYGEPDAAAQVLGTGRPDRVAVIPGLTFRAAAAIAVARGQREAALTAIEDATRDAREAGCLAIEAEYLAYTMELTRHRAPSHVTNRLATVTRGIDAARLVAVAEAALSLHRGDAAELIDHATRLDALDLPWRAWQLVDPAAPSAPDGPRAAALVSRLRRRIAAPAAAPAELTAREIEVASLAGSGLTDREISRRLNISVRTVQSHLSRIYHKIGVHSRRDLPFGR</sequence>
<evidence type="ECO:0000313" key="5">
    <source>
        <dbReference type="EMBL" id="REH46225.1"/>
    </source>
</evidence>
<dbReference type="PANTHER" id="PTHR44688">
    <property type="entry name" value="DNA-BINDING TRANSCRIPTIONAL ACTIVATOR DEVR_DOSR"/>
    <property type="match status" value="1"/>
</dbReference>
<proteinExistence type="predicted"/>
<dbReference type="SUPFAM" id="SSF52540">
    <property type="entry name" value="P-loop containing nucleoside triphosphate hydrolases"/>
    <property type="match status" value="1"/>
</dbReference>
<dbReference type="SUPFAM" id="SSF48452">
    <property type="entry name" value="TPR-like"/>
    <property type="match status" value="1"/>
</dbReference>
<feature type="domain" description="HTH luxR-type" evidence="4">
    <location>
        <begin position="777"/>
        <end position="838"/>
    </location>
</feature>
<dbReference type="EMBL" id="QUNO01000007">
    <property type="protein sequence ID" value="REH46225.1"/>
    <property type="molecule type" value="Genomic_DNA"/>
</dbReference>
<accession>A0A3E0HJI8</accession>
<dbReference type="CDD" id="cd06170">
    <property type="entry name" value="LuxR_C_like"/>
    <property type="match status" value="1"/>
</dbReference>
<comment type="caution">
    <text evidence="5">The sequence shown here is derived from an EMBL/GenBank/DDBJ whole genome shotgun (WGS) entry which is preliminary data.</text>
</comment>
<dbReference type="SMART" id="SM00421">
    <property type="entry name" value="HTH_LUXR"/>
    <property type="match status" value="1"/>
</dbReference>
<dbReference type="PANTHER" id="PTHR44688:SF16">
    <property type="entry name" value="DNA-BINDING TRANSCRIPTIONAL ACTIVATOR DEVR_DOSR"/>
    <property type="match status" value="1"/>
</dbReference>
<dbReference type="SMART" id="SM00382">
    <property type="entry name" value="AAA"/>
    <property type="match status" value="1"/>
</dbReference>
<reference evidence="5 6" key="1">
    <citation type="submission" date="2018-08" db="EMBL/GenBank/DDBJ databases">
        <title>Genomic Encyclopedia of Archaeal and Bacterial Type Strains, Phase II (KMG-II): from individual species to whole genera.</title>
        <authorList>
            <person name="Goeker M."/>
        </authorList>
    </citation>
    <scope>NUCLEOTIDE SEQUENCE [LARGE SCALE GENOMIC DNA]</scope>
    <source>
        <strain evidence="5 6">DSM 45791</strain>
    </source>
</reference>
<evidence type="ECO:0000259" key="4">
    <source>
        <dbReference type="PROSITE" id="PS50043"/>
    </source>
</evidence>
<evidence type="ECO:0000256" key="3">
    <source>
        <dbReference type="ARBA" id="ARBA00023163"/>
    </source>
</evidence>
<dbReference type="Pfam" id="PF00196">
    <property type="entry name" value="GerE"/>
    <property type="match status" value="1"/>
</dbReference>